<organism evidence="1 2">
    <name type="scientific">Gordonia aquimaris</name>
    <dbReference type="NCBI Taxonomy" id="2984863"/>
    <lineage>
        <taxon>Bacteria</taxon>
        <taxon>Bacillati</taxon>
        <taxon>Actinomycetota</taxon>
        <taxon>Actinomycetes</taxon>
        <taxon>Mycobacteriales</taxon>
        <taxon>Gordoniaceae</taxon>
        <taxon>Gordonia</taxon>
    </lineage>
</organism>
<dbReference type="EMBL" id="JAPKFM010000002">
    <property type="protein sequence ID" value="MCX2963159.1"/>
    <property type="molecule type" value="Genomic_DNA"/>
</dbReference>
<protein>
    <submittedName>
        <fullName evidence="1">Uncharacterized protein</fullName>
    </submittedName>
</protein>
<dbReference type="AlphaFoldDB" id="A0A9X3D197"/>
<accession>A0A9X3D197</accession>
<keyword evidence="2" id="KW-1185">Reference proteome</keyword>
<comment type="caution">
    <text evidence="1">The sequence shown here is derived from an EMBL/GenBank/DDBJ whole genome shotgun (WGS) entry which is preliminary data.</text>
</comment>
<gene>
    <name evidence="1" type="ORF">OSB52_03535</name>
</gene>
<dbReference type="RefSeq" id="WP_266060185.1">
    <property type="nucleotide sequence ID" value="NZ_JAPKFM010000002.1"/>
</dbReference>
<name>A0A9X3D197_9ACTN</name>
<dbReference type="Proteomes" id="UP001143347">
    <property type="component" value="Unassembled WGS sequence"/>
</dbReference>
<evidence type="ECO:0000313" key="1">
    <source>
        <dbReference type="EMBL" id="MCX2963159.1"/>
    </source>
</evidence>
<sequence>MTVYAYRERSPADWLFGPEQDWAHLAVLAPVGYERYARLRFIPDPEFLGQRESDANIPDRGGPDPSEIWQMGVAVTHLARHTTTPDDCFYLIWEGWPKVAALSTGLGAATIDLADDRGSVVRSYYLYRGDTDLIGWDDDEGEGLGSRLPVPAFVWPADRAWCMVRDVDPHFASIGAPSTGIADLLGDSRIDVVEDEFPREPPWYS</sequence>
<proteinExistence type="predicted"/>
<reference evidence="1" key="1">
    <citation type="submission" date="2022-10" db="EMBL/GenBank/DDBJ databases">
        <title>WGS of marine actinomycetes from Thailand.</title>
        <authorList>
            <person name="Thawai C."/>
        </authorList>
    </citation>
    <scope>NUCLEOTIDE SEQUENCE</scope>
    <source>
        <strain evidence="1">SW21</strain>
    </source>
</reference>
<evidence type="ECO:0000313" key="2">
    <source>
        <dbReference type="Proteomes" id="UP001143347"/>
    </source>
</evidence>